<evidence type="ECO:0000313" key="2">
    <source>
        <dbReference type="EMBL" id="KYK54351.1"/>
    </source>
</evidence>
<feature type="region of interest" description="Disordered" evidence="1">
    <location>
        <begin position="502"/>
        <end position="544"/>
    </location>
</feature>
<feature type="region of interest" description="Disordered" evidence="1">
    <location>
        <begin position="173"/>
        <end position="192"/>
    </location>
</feature>
<evidence type="ECO:0000313" key="3">
    <source>
        <dbReference type="Proteomes" id="UP000076580"/>
    </source>
</evidence>
<feature type="compositionally biased region" description="Basic and acidic residues" evidence="1">
    <location>
        <begin position="529"/>
        <end position="541"/>
    </location>
</feature>
<feature type="compositionally biased region" description="Low complexity" evidence="1">
    <location>
        <begin position="785"/>
        <end position="794"/>
    </location>
</feature>
<dbReference type="STRING" id="98403.A0A151GBD1"/>
<dbReference type="EMBL" id="LAYC01000003">
    <property type="protein sequence ID" value="KYK54351.1"/>
    <property type="molecule type" value="Genomic_DNA"/>
</dbReference>
<dbReference type="AlphaFoldDB" id="A0A151GBD1"/>
<proteinExistence type="predicted"/>
<gene>
    <name evidence="2" type="ORF">DCS_06308</name>
</gene>
<protein>
    <submittedName>
        <fullName evidence="2">Uncharacterized protein</fullName>
    </submittedName>
</protein>
<feature type="compositionally biased region" description="Basic and acidic residues" evidence="1">
    <location>
        <begin position="922"/>
        <end position="931"/>
    </location>
</feature>
<comment type="caution">
    <text evidence="2">The sequence shown here is derived from an EMBL/GenBank/DDBJ whole genome shotgun (WGS) entry which is preliminary data.</text>
</comment>
<feature type="region of interest" description="Disordered" evidence="1">
    <location>
        <begin position="198"/>
        <end position="221"/>
    </location>
</feature>
<feature type="region of interest" description="Disordered" evidence="1">
    <location>
        <begin position="777"/>
        <end position="832"/>
    </location>
</feature>
<name>A0A151GBD1_DRECN</name>
<feature type="compositionally biased region" description="Basic and acidic residues" evidence="1">
    <location>
        <begin position="635"/>
        <end position="646"/>
    </location>
</feature>
<evidence type="ECO:0000256" key="1">
    <source>
        <dbReference type="SAM" id="MobiDB-lite"/>
    </source>
</evidence>
<feature type="region of interest" description="Disordered" evidence="1">
    <location>
        <begin position="622"/>
        <end position="673"/>
    </location>
</feature>
<feature type="region of interest" description="Disordered" evidence="1">
    <location>
        <begin position="899"/>
        <end position="931"/>
    </location>
</feature>
<dbReference type="Proteomes" id="UP000076580">
    <property type="component" value="Chromosome 03"/>
</dbReference>
<feature type="compositionally biased region" description="Basic and acidic residues" evidence="1">
    <location>
        <begin position="512"/>
        <end position="521"/>
    </location>
</feature>
<reference evidence="2 3" key="1">
    <citation type="journal article" date="2016" name="Sci. Rep.">
        <title>Insights into Adaptations to a Near-Obligate Nematode Endoparasitic Lifestyle from the Finished Genome of Drechmeria coniospora.</title>
        <authorList>
            <person name="Zhang L."/>
            <person name="Zhou Z."/>
            <person name="Guo Q."/>
            <person name="Fokkens L."/>
            <person name="Miskei M."/>
            <person name="Pocsi I."/>
            <person name="Zhang W."/>
            <person name="Chen M."/>
            <person name="Wang L."/>
            <person name="Sun Y."/>
            <person name="Donzelli B.G."/>
            <person name="Gibson D.M."/>
            <person name="Nelson D.R."/>
            <person name="Luo J.G."/>
            <person name="Rep M."/>
            <person name="Liu H."/>
            <person name="Yang S."/>
            <person name="Wang J."/>
            <person name="Krasnoff S.B."/>
            <person name="Xu Y."/>
            <person name="Molnar I."/>
            <person name="Lin M."/>
        </authorList>
    </citation>
    <scope>NUCLEOTIDE SEQUENCE [LARGE SCALE GENOMIC DNA]</scope>
    <source>
        <strain evidence="2 3">ARSEF 6962</strain>
    </source>
</reference>
<feature type="region of interest" description="Disordered" evidence="1">
    <location>
        <begin position="687"/>
        <end position="724"/>
    </location>
</feature>
<dbReference type="RefSeq" id="XP_040653703.1">
    <property type="nucleotide sequence ID" value="XM_040803599.1"/>
</dbReference>
<keyword evidence="3" id="KW-1185">Reference proteome</keyword>
<dbReference type="GeneID" id="63718951"/>
<accession>A0A151GBD1</accession>
<sequence>MLKTTTETGDIGLFSIKAGVSPATYSHPPRKRLHLADAGPLPLPRARLYDDANYPDDYRRFRSYRDTTSEIISLYGSDNQQYWLQASPPLFLDEFPRSYSLTPCSSRQMPFQKFSGTLQSHANAGLQRPRSPFPYPTRLKRPGVRPASPALAENGGIDYSRMVELDRVSQRTVHGSYKPSYAHGSRRPPPLSLRAEANRSTASLPLRSSPGSCHFSSGPGRIRTPGSAISAISRSYDRQHAGSFDQSVRSASLTSIVEMYQRPTTACSTGQPLRSAGSFYYDYSEEFDKPAPLNPFAELEAPICPIPQRAGSSIQPMVLRDDTQAHLDTDTSPDGDLHLPRCRQGESAAINIMGSDARRRHRHDHSIRSIDDVLLNAVDAKPPQMEISANTDDFDESCLTELLGGHDDTPSAPSASEPSVINRQGLAARPKGEPTGDGENIPASQAGVWRRSKALGSGSEPPECFQTKRASSSNRKPFRCTPECTLDPAMSEFASLFSSFDGQATTTPSASRGEEVAKERSCALSSSHGDIKAGRLPEPHSRHPSVRLAKVATADVDAVHKRRHRRNAAATRIDTDGLADIGAALDLAPPESEMAILSPEPISPAGQLRVKHSIPQLMKALPPLPREANGTPDAARLDEAHGHDGSETLAPSKASTAGNGFRGTERSSDESGPLVLAGVPTAMQENPVVRTSTSQVSQVGSLSKGFKKDQVKHLGPNGSSGGKRLKLKISRNQLGQARSGHKALMFRSNRLKQCNSLADLAAQSTRTMSAARLYTRELEHRPKQAVAGGASGSSEARDGRTPTDAQLADPSTQASDQLHVPYPPSPDKLCRLLRSSGSTSRAALNEMRSFSSDVHHVRHRGVRQKLSVWRLRFTGAPSTAAWKKTEMAVLLSDGEKARPVSANDKFPRPDAAEMKGPSMSTRSERVGGRVRRWASDAKEAVRSYMRRTLDRSSRLSG</sequence>
<feature type="compositionally biased region" description="Low complexity" evidence="1">
    <location>
        <begin position="688"/>
        <end position="701"/>
    </location>
</feature>
<dbReference type="InParanoid" id="A0A151GBD1"/>
<feature type="region of interest" description="Disordered" evidence="1">
    <location>
        <begin position="120"/>
        <end position="153"/>
    </location>
</feature>
<organism evidence="2 3">
    <name type="scientific">Drechmeria coniospora</name>
    <name type="common">Nematophagous fungus</name>
    <name type="synonym">Meria coniospora</name>
    <dbReference type="NCBI Taxonomy" id="98403"/>
    <lineage>
        <taxon>Eukaryota</taxon>
        <taxon>Fungi</taxon>
        <taxon>Dikarya</taxon>
        <taxon>Ascomycota</taxon>
        <taxon>Pezizomycotina</taxon>
        <taxon>Sordariomycetes</taxon>
        <taxon>Hypocreomycetidae</taxon>
        <taxon>Hypocreales</taxon>
        <taxon>Ophiocordycipitaceae</taxon>
        <taxon>Drechmeria</taxon>
    </lineage>
</organism>